<evidence type="ECO:0000256" key="1">
    <source>
        <dbReference type="SAM" id="Phobius"/>
    </source>
</evidence>
<protein>
    <submittedName>
        <fullName evidence="3">Unannotated protein</fullName>
    </submittedName>
</protein>
<dbReference type="InterPro" id="IPR027381">
    <property type="entry name" value="LytR/CpsA/Psr_C"/>
</dbReference>
<name>A0A6J6GSC7_9ZZZZ</name>
<organism evidence="3">
    <name type="scientific">freshwater metagenome</name>
    <dbReference type="NCBI Taxonomy" id="449393"/>
    <lineage>
        <taxon>unclassified sequences</taxon>
        <taxon>metagenomes</taxon>
        <taxon>ecological metagenomes</taxon>
    </lineage>
</organism>
<feature type="transmembrane region" description="Helical" evidence="1">
    <location>
        <begin position="20"/>
        <end position="42"/>
    </location>
</feature>
<evidence type="ECO:0000259" key="2">
    <source>
        <dbReference type="Pfam" id="PF13399"/>
    </source>
</evidence>
<reference evidence="3" key="1">
    <citation type="submission" date="2020-05" db="EMBL/GenBank/DDBJ databases">
        <authorList>
            <person name="Chiriac C."/>
            <person name="Salcher M."/>
            <person name="Ghai R."/>
            <person name="Kavagutti S V."/>
        </authorList>
    </citation>
    <scope>NUCLEOTIDE SEQUENCE</scope>
</reference>
<evidence type="ECO:0000313" key="3">
    <source>
        <dbReference type="EMBL" id="CAB4599608.1"/>
    </source>
</evidence>
<keyword evidence="1" id="KW-0472">Membrane</keyword>
<dbReference type="Gene3D" id="3.30.70.2390">
    <property type="match status" value="1"/>
</dbReference>
<accession>A0A6J6GSC7</accession>
<feature type="domain" description="LytR/CpsA/Psr regulator C-terminal" evidence="2">
    <location>
        <begin position="84"/>
        <end position="177"/>
    </location>
</feature>
<dbReference type="Pfam" id="PF13399">
    <property type="entry name" value="LytR_C"/>
    <property type="match status" value="1"/>
</dbReference>
<dbReference type="AlphaFoldDB" id="A0A6J6GSC7"/>
<proteinExistence type="predicted"/>
<gene>
    <name evidence="3" type="ORF">UFOPK1820_00637</name>
</gene>
<dbReference type="EMBL" id="CAEZUK010000083">
    <property type="protein sequence ID" value="CAB4599608.1"/>
    <property type="molecule type" value="Genomic_DNA"/>
</dbReference>
<sequence>MNIQDGSSQERGSSNAGNGVSVSTTVSVVVAAIAVLLGFLILRDINSDTSDSAGNPAATTLAPGDSSAPTLPVATTLPTRTGFKILVANASGITGSAGQMSTALQSENFIVTQPINADATIGKQSVTIVYYVAGYEGGATAVADILGGVQIQPVATPAPVEGGSLGEAQVLVLLGTDLAGKLLPGALPGSTTETTTTTIAG</sequence>
<keyword evidence="1" id="KW-0812">Transmembrane</keyword>
<keyword evidence="1" id="KW-1133">Transmembrane helix</keyword>